<evidence type="ECO:0000259" key="1">
    <source>
        <dbReference type="PROSITE" id="PS50983"/>
    </source>
</evidence>
<name>A0ABV6SWU3_9GAMM</name>
<dbReference type="Gene3D" id="3.40.50.1980">
    <property type="entry name" value="Nitrogenase molybdenum iron protein domain"/>
    <property type="match status" value="2"/>
</dbReference>
<gene>
    <name evidence="2" type="ORF">ACFFFU_09125</name>
</gene>
<dbReference type="InterPro" id="IPR051030">
    <property type="entry name" value="Vitamin_B12-ABC_binding"/>
</dbReference>
<feature type="domain" description="Fe/B12 periplasmic-binding" evidence="1">
    <location>
        <begin position="14"/>
        <end position="269"/>
    </location>
</feature>
<dbReference type="RefSeq" id="WP_229823276.1">
    <property type="nucleotide sequence ID" value="NZ_BMZT01000006.1"/>
</dbReference>
<dbReference type="PANTHER" id="PTHR42860">
    <property type="entry name" value="VITAMIN B12-BINDING PROTEIN"/>
    <property type="match status" value="1"/>
</dbReference>
<dbReference type="CDD" id="cd01144">
    <property type="entry name" value="BtuF"/>
    <property type="match status" value="1"/>
</dbReference>
<dbReference type="SUPFAM" id="SSF53807">
    <property type="entry name" value="Helical backbone' metal receptor"/>
    <property type="match status" value="1"/>
</dbReference>
<dbReference type="PANTHER" id="PTHR42860:SF2">
    <property type="entry name" value="BLL4160 PROTEIN"/>
    <property type="match status" value="1"/>
</dbReference>
<accession>A0ABV6SWU3</accession>
<reference evidence="2 3" key="1">
    <citation type="submission" date="2024-09" db="EMBL/GenBank/DDBJ databases">
        <authorList>
            <person name="Sun Q."/>
            <person name="Mori K."/>
        </authorList>
    </citation>
    <scope>NUCLEOTIDE SEQUENCE [LARGE SCALE GENOMIC DNA]</scope>
    <source>
        <strain evidence="2 3">KCTC 52403</strain>
    </source>
</reference>
<dbReference type="EMBL" id="JBHLTF010000030">
    <property type="protein sequence ID" value="MFC0717908.1"/>
    <property type="molecule type" value="Genomic_DNA"/>
</dbReference>
<dbReference type="InterPro" id="IPR002491">
    <property type="entry name" value="ABC_transptr_periplasmic_BD"/>
</dbReference>
<sequence>MSAVAPTPLRSPRRIVCLTEEPTETLYALGEDHRIVGISGFTVRPPRARKEKPKVSAFTSAKIDEIMKLAPDLAIGFSDIQADIAAELVRRGVEVWISNHRSVDGILDYVRRLGALVGASARAESYADGLQRGLDEVAARAATLSRRPRVYFEEWDDPPITGIRWVSELVGIAGGDDVFPEHAAEPLAKQRILADAGEVVRRAPDIIIGSWCGKKFRPDRVAARPGWDAIPAVRDGELHEVKSPLILQPGPAALTDGVQALAGIVHGWAARRDGGAAERGSRSQL</sequence>
<comment type="caution">
    <text evidence="2">The sequence shown here is derived from an EMBL/GenBank/DDBJ whole genome shotgun (WGS) entry which is preliminary data.</text>
</comment>
<protein>
    <submittedName>
        <fullName evidence="2">Cobalamin-binding protein</fullName>
    </submittedName>
</protein>
<dbReference type="Proteomes" id="UP001589898">
    <property type="component" value="Unassembled WGS sequence"/>
</dbReference>
<organism evidence="2 3">
    <name type="scientific">Luteimonas padinae</name>
    <dbReference type="NCBI Taxonomy" id="1714359"/>
    <lineage>
        <taxon>Bacteria</taxon>
        <taxon>Pseudomonadati</taxon>
        <taxon>Pseudomonadota</taxon>
        <taxon>Gammaproteobacteria</taxon>
        <taxon>Lysobacterales</taxon>
        <taxon>Lysobacteraceae</taxon>
        <taxon>Luteimonas</taxon>
    </lineage>
</organism>
<keyword evidence="3" id="KW-1185">Reference proteome</keyword>
<evidence type="ECO:0000313" key="3">
    <source>
        <dbReference type="Proteomes" id="UP001589898"/>
    </source>
</evidence>
<dbReference type="Pfam" id="PF01497">
    <property type="entry name" value="Peripla_BP_2"/>
    <property type="match status" value="1"/>
</dbReference>
<dbReference type="PROSITE" id="PS50983">
    <property type="entry name" value="FE_B12_PBP"/>
    <property type="match status" value="1"/>
</dbReference>
<proteinExistence type="predicted"/>
<evidence type="ECO:0000313" key="2">
    <source>
        <dbReference type="EMBL" id="MFC0717908.1"/>
    </source>
</evidence>